<dbReference type="Proteomes" id="UP000553632">
    <property type="component" value="Unassembled WGS sequence"/>
</dbReference>
<accession>A0A7J6P1Q2</accession>
<name>A0A7J6P1Q2_PEROL</name>
<dbReference type="EMBL" id="JABANO010039871">
    <property type="protein sequence ID" value="KAF4689211.1"/>
    <property type="molecule type" value="Genomic_DNA"/>
</dbReference>
<protein>
    <submittedName>
        <fullName evidence="2">MutS protein msh5</fullName>
    </submittedName>
</protein>
<reference evidence="2 3" key="1">
    <citation type="submission" date="2020-04" db="EMBL/GenBank/DDBJ databases">
        <title>Perkinsus olseni comparative genomics.</title>
        <authorList>
            <person name="Bogema D.R."/>
        </authorList>
    </citation>
    <scope>NUCLEOTIDE SEQUENCE [LARGE SCALE GENOMIC DNA]</scope>
    <source>
        <strain evidence="2 3">ATCC PRA-207</strain>
    </source>
</reference>
<sequence length="235" mass="25334">MPPRTNTSRRKRASRSGGQHEISNIRSRVYLSVCMEGSRLGIALLDIRTNGEGAAVQVSEINDALATMVRGIVDDSIDSDDVVGGDALGCLLLYPGKSPVALRNQLRDIIQSYERTRQQPPTTASGGTSLVGSANHIQLSSTPRLLNAVERAASQYEYPSCVQRVLELLNKIRLSDQANASTSALPITGGHSQLWRALSGLLSFLDETGLLTRYRPTGVVMKSLEGFLLVDGVTL</sequence>
<evidence type="ECO:0000313" key="3">
    <source>
        <dbReference type="Proteomes" id="UP000553632"/>
    </source>
</evidence>
<feature type="region of interest" description="Disordered" evidence="1">
    <location>
        <begin position="1"/>
        <end position="20"/>
    </location>
</feature>
<evidence type="ECO:0000313" key="2">
    <source>
        <dbReference type="EMBL" id="KAF4689211.1"/>
    </source>
</evidence>
<proteinExistence type="predicted"/>
<organism evidence="2 3">
    <name type="scientific">Perkinsus olseni</name>
    <name type="common">Perkinsus atlanticus</name>
    <dbReference type="NCBI Taxonomy" id="32597"/>
    <lineage>
        <taxon>Eukaryota</taxon>
        <taxon>Sar</taxon>
        <taxon>Alveolata</taxon>
        <taxon>Perkinsozoa</taxon>
        <taxon>Perkinsea</taxon>
        <taxon>Perkinsida</taxon>
        <taxon>Perkinsidae</taxon>
        <taxon>Perkinsus</taxon>
    </lineage>
</organism>
<keyword evidence="3" id="KW-1185">Reference proteome</keyword>
<dbReference type="AlphaFoldDB" id="A0A7J6P1Q2"/>
<comment type="caution">
    <text evidence="2">The sequence shown here is derived from an EMBL/GenBank/DDBJ whole genome shotgun (WGS) entry which is preliminary data.</text>
</comment>
<feature type="non-terminal residue" evidence="2">
    <location>
        <position position="235"/>
    </location>
</feature>
<gene>
    <name evidence="2" type="primary">MSH5_1</name>
    <name evidence="2" type="ORF">FOZ63_011378</name>
</gene>
<evidence type="ECO:0000256" key="1">
    <source>
        <dbReference type="SAM" id="MobiDB-lite"/>
    </source>
</evidence>